<dbReference type="Gene3D" id="1.10.10.2830">
    <property type="match status" value="1"/>
</dbReference>
<name>A0ABS7SML8_9BURK</name>
<dbReference type="InterPro" id="IPR050336">
    <property type="entry name" value="Chromosome_partition/occlusion"/>
</dbReference>
<dbReference type="InterPro" id="IPR036086">
    <property type="entry name" value="ParB/Sulfiredoxin_sf"/>
</dbReference>
<evidence type="ECO:0000256" key="1">
    <source>
        <dbReference type="SAM" id="Coils"/>
    </source>
</evidence>
<dbReference type="PANTHER" id="PTHR33375:SF7">
    <property type="entry name" value="CHROMOSOME 2-PARTITIONING PROTEIN PARB-RELATED"/>
    <property type="match status" value="1"/>
</dbReference>
<dbReference type="RefSeq" id="WP_223467684.1">
    <property type="nucleotide sequence ID" value="NZ_JAFBIL020000003.1"/>
</dbReference>
<sequence>MQLASIKAPIRSGAQAMPPLPGFATVIECGTLRSARCRDMVRSRLNVRKKGTDVSELKALILAQGLLQNLVAFMQVVDGRETGVVEIVAGGRRYQALGELIAEGLLPIDFAIPYLLVTEEEAVAISLAENSGREDMHAADVYDAMMELVRRGRSVEDIAMLFKLDVSVVLKRLKLANIFPPLLDLYRNDEASFEQMIALAITDDHAAQQQAWDSLGPRHRYPHELRRLLTAQQVNVRTDRLAQYVGVNAFEQAGGVVVRDLFSKVGDGYLSDMALLERLALEQLEKERAQLLKEGVGWVDVLPRADYATLSAFAVVRTSVGAFTGAQAARLAALDQNITQLEHAIDDLEGGDDDARYDDLSRELSALEGERDALLRNRPVIDNPADKALAGAVVTLDDGGKVVIKRNVIRPADKARMVTLPDDAGAGSRRSKPVHSDRLTHALTSQRTAALQAEMMAQSDIALIYLTYTLMREVFRPDAAGTLAKIAVSKPVLADVARKSRAAEAFRERGEQLLERLPDEATGGGWLEWLTLQPTPTVMEVLAFCVASTLDATQHREGASPQFVTLAQGLRLDMSQWWAASAADYFSHVSKDRMATVVAQAVSAQAAVPLEKMKKGAAAEAAERALKEMQWLPEALRTDL</sequence>
<proteinExistence type="predicted"/>
<evidence type="ECO:0000313" key="2">
    <source>
        <dbReference type="EMBL" id="MBZ2207184.1"/>
    </source>
</evidence>
<gene>
    <name evidence="2" type="ORF">I4X03_007910</name>
</gene>
<reference evidence="2 3" key="2">
    <citation type="submission" date="2021-08" db="EMBL/GenBank/DDBJ databases">
        <title>Massilia sp. R798.</title>
        <authorList>
            <person name="Baek J.H."/>
            <person name="Jung H.S."/>
            <person name="Kim K.R."/>
            <person name="Jeon C.O."/>
        </authorList>
    </citation>
    <scope>NUCLEOTIDE SEQUENCE [LARGE SCALE GENOMIC DNA]</scope>
    <source>
        <strain evidence="2 3">R798</strain>
    </source>
</reference>
<dbReference type="Proteomes" id="UP000809349">
    <property type="component" value="Unassembled WGS sequence"/>
</dbReference>
<keyword evidence="3" id="KW-1185">Reference proteome</keyword>
<reference evidence="2 3" key="1">
    <citation type="submission" date="2021-01" db="EMBL/GenBank/DDBJ databases">
        <authorList>
            <person name="Ruan W."/>
            <person name="Khan S.A."/>
            <person name="Jeon C.O."/>
        </authorList>
    </citation>
    <scope>NUCLEOTIDE SEQUENCE [LARGE SCALE GENOMIC DNA]</scope>
    <source>
        <strain evidence="2 3">R798</strain>
    </source>
</reference>
<organism evidence="2 3">
    <name type="scientific">Massilia soli</name>
    <dbReference type="NCBI Taxonomy" id="2792854"/>
    <lineage>
        <taxon>Bacteria</taxon>
        <taxon>Pseudomonadati</taxon>
        <taxon>Pseudomonadota</taxon>
        <taxon>Betaproteobacteria</taxon>
        <taxon>Burkholderiales</taxon>
        <taxon>Oxalobacteraceae</taxon>
        <taxon>Telluria group</taxon>
        <taxon>Massilia</taxon>
    </lineage>
</organism>
<evidence type="ECO:0000313" key="3">
    <source>
        <dbReference type="Proteomes" id="UP000809349"/>
    </source>
</evidence>
<accession>A0ABS7SML8</accession>
<dbReference type="SUPFAM" id="SSF109709">
    <property type="entry name" value="KorB DNA-binding domain-like"/>
    <property type="match status" value="1"/>
</dbReference>
<dbReference type="SUPFAM" id="SSF110849">
    <property type="entry name" value="ParB/Sulfiredoxin"/>
    <property type="match status" value="1"/>
</dbReference>
<dbReference type="EMBL" id="JAFBIL020000003">
    <property type="protein sequence ID" value="MBZ2207184.1"/>
    <property type="molecule type" value="Genomic_DNA"/>
</dbReference>
<feature type="coiled-coil region" evidence="1">
    <location>
        <begin position="331"/>
        <end position="377"/>
    </location>
</feature>
<protein>
    <submittedName>
        <fullName evidence="2">ParB N-terminal domain-containing protein</fullName>
    </submittedName>
</protein>
<dbReference type="PANTHER" id="PTHR33375">
    <property type="entry name" value="CHROMOSOME-PARTITIONING PROTEIN PARB-RELATED"/>
    <property type="match status" value="1"/>
</dbReference>
<comment type="caution">
    <text evidence="2">The sequence shown here is derived from an EMBL/GenBank/DDBJ whole genome shotgun (WGS) entry which is preliminary data.</text>
</comment>
<keyword evidence="1" id="KW-0175">Coiled coil</keyword>
<dbReference type="CDD" id="cd16406">
    <property type="entry name" value="ParB_N_like"/>
    <property type="match status" value="1"/>
</dbReference>